<evidence type="ECO:0000313" key="14">
    <source>
        <dbReference type="EMBL" id="KOA20629.1"/>
    </source>
</evidence>
<dbReference type="CDD" id="cd06225">
    <property type="entry name" value="HAMP"/>
    <property type="match status" value="1"/>
</dbReference>
<feature type="coiled-coil region" evidence="10">
    <location>
        <begin position="329"/>
        <end position="363"/>
    </location>
</feature>
<dbReference type="Pfam" id="PF02518">
    <property type="entry name" value="HATPase_c"/>
    <property type="match status" value="1"/>
</dbReference>
<evidence type="ECO:0000256" key="9">
    <source>
        <dbReference type="ARBA" id="ARBA00074306"/>
    </source>
</evidence>
<dbReference type="CDD" id="cd16922">
    <property type="entry name" value="HATPase_EvgS-ArcB-TorS-like"/>
    <property type="match status" value="1"/>
</dbReference>
<evidence type="ECO:0000259" key="12">
    <source>
        <dbReference type="PROSITE" id="PS50109"/>
    </source>
</evidence>
<dbReference type="InterPro" id="IPR036097">
    <property type="entry name" value="HisK_dim/P_sf"/>
</dbReference>
<dbReference type="Gene3D" id="3.30.450.20">
    <property type="entry name" value="PAS domain"/>
    <property type="match status" value="1"/>
</dbReference>
<dbReference type="Gene3D" id="3.30.565.10">
    <property type="entry name" value="Histidine kinase-like ATPase, C-terminal domain"/>
    <property type="match status" value="1"/>
</dbReference>
<comment type="catalytic activity">
    <reaction evidence="1">
        <text>ATP + protein L-histidine = ADP + protein N-phospho-L-histidine.</text>
        <dbReference type="EC" id="2.7.13.3"/>
    </reaction>
</comment>
<sequence>MNIRKKTIIIVCLIVLILTTVYHVLSIYVLGNKFKQIEKNNLNEHISQALRIIQDNITNLDTLNLDWSRWDDSYKFINDGNKEFIVANLTGLESNPIKLNAISFINLDGKVIFKEKVEIGDAEFDQILKEIKEKIIYKNNTKELNIKPCKGIISMENGIMLISCRPIVRTDGRGPVRGIIIMGRHLSNDEIHTLGGVDNYSIYIEKYYEKNPLNNYSIFAGTIVHSDFKSTILDENRIIGSTVIKDVFGDPKLELLIENGRGIYLEGMKTRIIFNSSLIVSGLIFGIILLLILEKIVLIPLQDLSKIFMDIEKKRDLSYRLPVKGDNEFDNLSRVANKMLESLNEYQKKIEQNEHRYRHLFESLIYAFAYLKVEKNEINNEKDYVFLKVNEAYEKLTGLMDKDISGKKVSEIYCSNKEEIFNWIKEISTNSKMGEKTQIEKYINLKDKWFLLSAYSPENGYIIVVYQDITELKNTEYKLIEAKNAADDSVKMKNEILENMSHEIRTPINAIIGINELLKQTNLNQSQKDLIESVESAGNVLLNIVNCLLDFSKIEAGKLNLNNHKFNMYMLIKNLVSIMSVKADKKGIGFSYTISDDIPEIIFGDEERLNQIIINLLSNSIKFTFDGEVSLKVLLETKEEDKVLIRFEIYDTGIGIDNITKEELFESYIQEDSTVTRKYGGTGFELSICKRLAELMGGELGAKSNLYSGSIFWFNAWFNLQ</sequence>
<keyword evidence="8" id="KW-0902">Two-component regulatory system</keyword>
<keyword evidence="5" id="KW-0597">Phosphoprotein</keyword>
<evidence type="ECO:0000256" key="8">
    <source>
        <dbReference type="ARBA" id="ARBA00023012"/>
    </source>
</evidence>
<dbReference type="Pfam" id="PF00512">
    <property type="entry name" value="HisKA"/>
    <property type="match status" value="1"/>
</dbReference>
<dbReference type="PRINTS" id="PR00344">
    <property type="entry name" value="BCTRLSENSOR"/>
</dbReference>
<dbReference type="SUPFAM" id="SSF55874">
    <property type="entry name" value="ATPase domain of HSP90 chaperone/DNA topoisomerase II/histidine kinase"/>
    <property type="match status" value="1"/>
</dbReference>
<dbReference type="Gene3D" id="1.10.287.130">
    <property type="match status" value="1"/>
</dbReference>
<dbReference type="PATRIC" id="fig|1121318.3.peg.775"/>
<dbReference type="FunFam" id="3.30.565.10:FF:000010">
    <property type="entry name" value="Sensor histidine kinase RcsC"/>
    <property type="match status" value="1"/>
</dbReference>
<feature type="domain" description="Histidine kinase" evidence="12">
    <location>
        <begin position="499"/>
        <end position="720"/>
    </location>
</feature>
<comment type="caution">
    <text evidence="14">The sequence shown here is derived from an EMBL/GenBank/DDBJ whole genome shotgun (WGS) entry which is preliminary data.</text>
</comment>
<dbReference type="InterPro" id="IPR003661">
    <property type="entry name" value="HisK_dim/P_dom"/>
</dbReference>
<dbReference type="InterPro" id="IPR004358">
    <property type="entry name" value="Sig_transdc_His_kin-like_C"/>
</dbReference>
<keyword evidence="6 14" id="KW-0808">Transferase</keyword>
<keyword evidence="11" id="KW-0472">Membrane</keyword>
<dbReference type="Pfam" id="PF05228">
    <property type="entry name" value="CHASE4"/>
    <property type="match status" value="1"/>
</dbReference>
<dbReference type="InterPro" id="IPR007892">
    <property type="entry name" value="CHASE4"/>
</dbReference>
<dbReference type="InterPro" id="IPR003660">
    <property type="entry name" value="HAMP_dom"/>
</dbReference>
<evidence type="ECO:0000313" key="15">
    <source>
        <dbReference type="Proteomes" id="UP000037043"/>
    </source>
</evidence>
<keyword evidence="7 14" id="KW-0418">Kinase</keyword>
<evidence type="ECO:0000256" key="4">
    <source>
        <dbReference type="ARBA" id="ARBA00012438"/>
    </source>
</evidence>
<dbReference type="PANTHER" id="PTHR45339:SF1">
    <property type="entry name" value="HYBRID SIGNAL TRANSDUCTION HISTIDINE KINASE J"/>
    <property type="match status" value="1"/>
</dbReference>
<dbReference type="PROSITE" id="PS50109">
    <property type="entry name" value="HIS_KIN"/>
    <property type="match status" value="1"/>
</dbReference>
<evidence type="ECO:0000259" key="13">
    <source>
        <dbReference type="PROSITE" id="PS50885"/>
    </source>
</evidence>
<feature type="domain" description="HAMP" evidence="13">
    <location>
        <begin position="295"/>
        <end position="348"/>
    </location>
</feature>
<evidence type="ECO:0000256" key="10">
    <source>
        <dbReference type="SAM" id="Coils"/>
    </source>
</evidence>
<evidence type="ECO:0000256" key="11">
    <source>
        <dbReference type="SAM" id="Phobius"/>
    </source>
</evidence>
<dbReference type="Proteomes" id="UP000037043">
    <property type="component" value="Unassembled WGS sequence"/>
</dbReference>
<comment type="subcellular location">
    <subcellularLocation>
        <location evidence="2">Membrane</location>
    </subcellularLocation>
</comment>
<dbReference type="GO" id="GO:0016020">
    <property type="term" value="C:membrane"/>
    <property type="evidence" value="ECO:0007669"/>
    <property type="project" value="UniProtKB-SubCell"/>
</dbReference>
<name>A0A0L6ZCB8_9CLOT</name>
<dbReference type="InterPro" id="IPR000014">
    <property type="entry name" value="PAS"/>
</dbReference>
<dbReference type="CDD" id="cd00082">
    <property type="entry name" value="HisKA"/>
    <property type="match status" value="1"/>
</dbReference>
<organism evidence="14 15">
    <name type="scientific">Clostridium homopropionicum DSM 5847</name>
    <dbReference type="NCBI Taxonomy" id="1121318"/>
    <lineage>
        <taxon>Bacteria</taxon>
        <taxon>Bacillati</taxon>
        <taxon>Bacillota</taxon>
        <taxon>Clostridia</taxon>
        <taxon>Eubacteriales</taxon>
        <taxon>Clostridiaceae</taxon>
        <taxon>Clostridium</taxon>
    </lineage>
</organism>
<gene>
    <name evidence="14" type="primary">barA</name>
    <name evidence="14" type="ORF">CLHOM_07710</name>
</gene>
<dbReference type="GO" id="GO:0000155">
    <property type="term" value="F:phosphorelay sensor kinase activity"/>
    <property type="evidence" value="ECO:0007669"/>
    <property type="project" value="InterPro"/>
</dbReference>
<protein>
    <recommendedName>
        <fullName evidence="9">Circadian input-output histidine kinase CikA</fullName>
        <ecNumber evidence="4">2.7.13.3</ecNumber>
    </recommendedName>
</protein>
<feature type="transmembrane region" description="Helical" evidence="11">
    <location>
        <begin position="272"/>
        <end position="293"/>
    </location>
</feature>
<dbReference type="SUPFAM" id="SSF47384">
    <property type="entry name" value="Homodimeric domain of signal transducing histidine kinase"/>
    <property type="match status" value="1"/>
</dbReference>
<accession>A0A0L6ZCB8</accession>
<dbReference type="InterPro" id="IPR003594">
    <property type="entry name" value="HATPase_dom"/>
</dbReference>
<dbReference type="InterPro" id="IPR035965">
    <property type="entry name" value="PAS-like_dom_sf"/>
</dbReference>
<dbReference type="InterPro" id="IPR005467">
    <property type="entry name" value="His_kinase_dom"/>
</dbReference>
<dbReference type="STRING" id="36844.SAMN04488501_103233"/>
<dbReference type="PANTHER" id="PTHR45339">
    <property type="entry name" value="HYBRID SIGNAL TRANSDUCTION HISTIDINE KINASE J"/>
    <property type="match status" value="1"/>
</dbReference>
<dbReference type="Gene3D" id="6.10.340.10">
    <property type="match status" value="1"/>
</dbReference>
<dbReference type="EC" id="2.7.13.3" evidence="4"/>
<dbReference type="RefSeq" id="WP_052220361.1">
    <property type="nucleotide sequence ID" value="NZ_LHUR01000012.1"/>
</dbReference>
<reference evidence="15" key="1">
    <citation type="submission" date="2015-08" db="EMBL/GenBank/DDBJ databases">
        <title>Genome sequence of the strict anaerobe Clostridium homopropionicum LuHBu1 (DSM 5847T).</title>
        <authorList>
            <person name="Poehlein A."/>
            <person name="Beck M."/>
            <person name="Schiel-Bengelsdorf B."/>
            <person name="Bengelsdorf F.R."/>
            <person name="Daniel R."/>
            <person name="Duerre P."/>
        </authorList>
    </citation>
    <scope>NUCLEOTIDE SEQUENCE [LARGE SCALE GENOMIC DNA]</scope>
    <source>
        <strain evidence="15">DSM 5847</strain>
    </source>
</reference>
<dbReference type="InterPro" id="IPR036890">
    <property type="entry name" value="HATPase_C_sf"/>
</dbReference>
<dbReference type="AlphaFoldDB" id="A0A0L6ZCB8"/>
<dbReference type="SMART" id="SM00387">
    <property type="entry name" value="HATPase_c"/>
    <property type="match status" value="1"/>
</dbReference>
<dbReference type="SUPFAM" id="SSF55785">
    <property type="entry name" value="PYP-like sensor domain (PAS domain)"/>
    <property type="match status" value="1"/>
</dbReference>
<keyword evidence="11" id="KW-0812">Transmembrane</keyword>
<comment type="similarity">
    <text evidence="3">In the N-terminal section; belongs to the phytochrome family.</text>
</comment>
<keyword evidence="11" id="KW-1133">Transmembrane helix</keyword>
<dbReference type="EMBL" id="LHUR01000012">
    <property type="protein sequence ID" value="KOA20629.1"/>
    <property type="molecule type" value="Genomic_DNA"/>
</dbReference>
<proteinExistence type="inferred from homology"/>
<feature type="transmembrane region" description="Helical" evidence="11">
    <location>
        <begin position="6"/>
        <end position="30"/>
    </location>
</feature>
<evidence type="ECO:0000256" key="3">
    <source>
        <dbReference type="ARBA" id="ARBA00006402"/>
    </source>
</evidence>
<dbReference type="SMART" id="SM00388">
    <property type="entry name" value="HisKA"/>
    <property type="match status" value="1"/>
</dbReference>
<keyword evidence="10" id="KW-0175">Coiled coil</keyword>
<dbReference type="NCBIfam" id="TIGR00229">
    <property type="entry name" value="sensory_box"/>
    <property type="match status" value="1"/>
</dbReference>
<evidence type="ECO:0000256" key="2">
    <source>
        <dbReference type="ARBA" id="ARBA00004370"/>
    </source>
</evidence>
<evidence type="ECO:0000256" key="7">
    <source>
        <dbReference type="ARBA" id="ARBA00022777"/>
    </source>
</evidence>
<evidence type="ECO:0000256" key="5">
    <source>
        <dbReference type="ARBA" id="ARBA00022553"/>
    </source>
</evidence>
<evidence type="ECO:0000256" key="1">
    <source>
        <dbReference type="ARBA" id="ARBA00000085"/>
    </source>
</evidence>
<keyword evidence="15" id="KW-1185">Reference proteome</keyword>
<dbReference type="PROSITE" id="PS50885">
    <property type="entry name" value="HAMP"/>
    <property type="match status" value="1"/>
</dbReference>
<evidence type="ECO:0000256" key="6">
    <source>
        <dbReference type="ARBA" id="ARBA00022679"/>
    </source>
</evidence>